<dbReference type="PANTHER" id="PTHR43201">
    <property type="entry name" value="ACYL-COA SYNTHETASE"/>
    <property type="match status" value="1"/>
</dbReference>
<evidence type="ECO:0008006" key="7">
    <source>
        <dbReference type="Google" id="ProtNLM"/>
    </source>
</evidence>
<proteinExistence type="inferred from homology"/>
<accession>A0A3D8SPQ3</accession>
<dbReference type="Proteomes" id="UP000256645">
    <property type="component" value="Unassembled WGS sequence"/>
</dbReference>
<dbReference type="Pfam" id="PF13193">
    <property type="entry name" value="AMP-binding_C"/>
    <property type="match status" value="1"/>
</dbReference>
<name>A0A3D8SPQ3_9HELO</name>
<dbReference type="PANTHER" id="PTHR43201:SF6">
    <property type="entry name" value="ACYL COA SYNTHETASE (EUROFUNG)"/>
    <property type="match status" value="1"/>
</dbReference>
<dbReference type="FunFam" id="3.40.50.12780:FF:000003">
    <property type="entry name" value="Long-chain-fatty-acid--CoA ligase FadD"/>
    <property type="match status" value="1"/>
</dbReference>
<dbReference type="AlphaFoldDB" id="A0A3D8SPQ3"/>
<comment type="pathway">
    <text evidence="1">Siderophore biosynthesis.</text>
</comment>
<dbReference type="GO" id="GO:0031956">
    <property type="term" value="F:medium-chain fatty acid-CoA ligase activity"/>
    <property type="evidence" value="ECO:0007669"/>
    <property type="project" value="TreeGrafter"/>
</dbReference>
<feature type="domain" description="AMP-binding enzyme C-terminal" evidence="4">
    <location>
        <begin position="479"/>
        <end position="563"/>
    </location>
</feature>
<comment type="caution">
    <text evidence="5">The sequence shown here is derived from an EMBL/GenBank/DDBJ whole genome shotgun (WGS) entry which is preliminary data.</text>
</comment>
<dbReference type="OrthoDB" id="10253115at2759"/>
<dbReference type="Gene3D" id="3.30.300.30">
    <property type="match status" value="1"/>
</dbReference>
<sequence length="583" mass="63914">MATLQELSFVQGPSEPALLELSLGQLLQAQSVKHSRSDAIVCSWTGIRYTYDQLYKRSRQLAKALLALGIRRGDRVGILSGNCERYVEVFFAASLIGGIVVVLNNTYTPKECVGALEHSGCRILFTSSKIGKKSMLPHLELLNGFGNGTVVSCLKNIVLIRATEQPLSESTMLYDEFLSQGSRITNADLDTKCDSVHFQDVANLQYTSGTTGEPKAAMLTHYNIINNGHFIGHRMNLTEQDSICCPPPLFHCFGLVLGLLACLTNGATLVLPSETFDAAAVLEAVAKENCTGLHGVPTMFIAELDHMQQQDFGKINLRTGIAAGSPVSPSLMARLQQIFGLPDLTITYGMTETSPASFMTSVDDALQEKLSTVGRILPHTTAKVINDKDEIVPRGVPGELCVSGYNLQVGYFNDPQMTNEAMVRDKDGRLWMRTGDEVTLDERGYCRITGRIKDIIIRGNVPEEVWRLDPCGENIYPLEIEERLAQHPNISQAAVVGLHDRKYGEVPAAFLEGPKLNSSSRPTPDELQNWVKEALGRHKVPVYLFWLGDEGVCQSFPVTGSGKLKKNELRELGNALVIAETSS</sequence>
<dbReference type="PROSITE" id="PS00455">
    <property type="entry name" value="AMP_BINDING"/>
    <property type="match status" value="1"/>
</dbReference>
<comment type="similarity">
    <text evidence="2">Belongs to the ATP-dependent AMP-binding enzyme family.</text>
</comment>
<evidence type="ECO:0000256" key="1">
    <source>
        <dbReference type="ARBA" id="ARBA00004924"/>
    </source>
</evidence>
<reference evidence="5 6" key="1">
    <citation type="journal article" date="2018" name="IMA Fungus">
        <title>IMA Genome-F 9: Draft genome sequence of Annulohypoxylon stygium, Aspergillus mulundensis, Berkeleyomyces basicola (syn. Thielaviopsis basicola), Ceratocystis smalleyi, two Cercospora beticola strains, Coleophoma cylindrospora, Fusarium fracticaudum, Phialophora cf. hyalina, and Morchella septimelata.</title>
        <authorList>
            <person name="Wingfield B.D."/>
            <person name="Bills G.F."/>
            <person name="Dong Y."/>
            <person name="Huang W."/>
            <person name="Nel W.J."/>
            <person name="Swalarsk-Parry B.S."/>
            <person name="Vaghefi N."/>
            <person name="Wilken P.M."/>
            <person name="An Z."/>
            <person name="de Beer Z.W."/>
            <person name="De Vos L."/>
            <person name="Chen L."/>
            <person name="Duong T.A."/>
            <person name="Gao Y."/>
            <person name="Hammerbacher A."/>
            <person name="Kikkert J.R."/>
            <person name="Li Y."/>
            <person name="Li H."/>
            <person name="Li K."/>
            <person name="Li Q."/>
            <person name="Liu X."/>
            <person name="Ma X."/>
            <person name="Naidoo K."/>
            <person name="Pethybridge S.J."/>
            <person name="Sun J."/>
            <person name="Steenkamp E.T."/>
            <person name="van der Nest M.A."/>
            <person name="van Wyk S."/>
            <person name="Wingfield M.J."/>
            <person name="Xiong C."/>
            <person name="Yue Q."/>
            <person name="Zhang X."/>
        </authorList>
    </citation>
    <scope>NUCLEOTIDE SEQUENCE [LARGE SCALE GENOMIC DNA]</scope>
    <source>
        <strain evidence="5 6">BP6252</strain>
    </source>
</reference>
<dbReference type="InterPro" id="IPR025110">
    <property type="entry name" value="AMP-bd_C"/>
</dbReference>
<dbReference type="Pfam" id="PF00501">
    <property type="entry name" value="AMP-binding"/>
    <property type="match status" value="1"/>
</dbReference>
<dbReference type="EMBL" id="PDLM01000001">
    <property type="protein sequence ID" value="RDW88164.1"/>
    <property type="molecule type" value="Genomic_DNA"/>
</dbReference>
<evidence type="ECO:0000256" key="2">
    <source>
        <dbReference type="ARBA" id="ARBA00006432"/>
    </source>
</evidence>
<evidence type="ECO:0000259" key="4">
    <source>
        <dbReference type="Pfam" id="PF13193"/>
    </source>
</evidence>
<organism evidence="5 6">
    <name type="scientific">Coleophoma cylindrospora</name>
    <dbReference type="NCBI Taxonomy" id="1849047"/>
    <lineage>
        <taxon>Eukaryota</taxon>
        <taxon>Fungi</taxon>
        <taxon>Dikarya</taxon>
        <taxon>Ascomycota</taxon>
        <taxon>Pezizomycotina</taxon>
        <taxon>Leotiomycetes</taxon>
        <taxon>Helotiales</taxon>
        <taxon>Dermateaceae</taxon>
        <taxon>Coleophoma</taxon>
    </lineage>
</organism>
<dbReference type="STRING" id="1849047.A0A3D8SPQ3"/>
<dbReference type="SUPFAM" id="SSF56801">
    <property type="entry name" value="Acetyl-CoA synthetase-like"/>
    <property type="match status" value="1"/>
</dbReference>
<protein>
    <recommendedName>
        <fullName evidence="7">Acetyl-CoA synthetase-like protein</fullName>
    </recommendedName>
</protein>
<dbReference type="InterPro" id="IPR020845">
    <property type="entry name" value="AMP-binding_CS"/>
</dbReference>
<keyword evidence="6" id="KW-1185">Reference proteome</keyword>
<evidence type="ECO:0000259" key="3">
    <source>
        <dbReference type="Pfam" id="PF00501"/>
    </source>
</evidence>
<dbReference type="GO" id="GO:0006631">
    <property type="term" value="P:fatty acid metabolic process"/>
    <property type="evidence" value="ECO:0007669"/>
    <property type="project" value="TreeGrafter"/>
</dbReference>
<gene>
    <name evidence="5" type="ORF">BP6252_00196</name>
</gene>
<dbReference type="InterPro" id="IPR045851">
    <property type="entry name" value="AMP-bd_C_sf"/>
</dbReference>
<evidence type="ECO:0000313" key="5">
    <source>
        <dbReference type="EMBL" id="RDW88164.1"/>
    </source>
</evidence>
<dbReference type="InterPro" id="IPR042099">
    <property type="entry name" value="ANL_N_sf"/>
</dbReference>
<feature type="domain" description="AMP-dependent synthetase/ligase" evidence="3">
    <location>
        <begin position="36"/>
        <end position="412"/>
    </location>
</feature>
<dbReference type="Gene3D" id="3.40.50.12780">
    <property type="entry name" value="N-terminal domain of ligase-like"/>
    <property type="match status" value="1"/>
</dbReference>
<dbReference type="InterPro" id="IPR000873">
    <property type="entry name" value="AMP-dep_synth/lig_dom"/>
</dbReference>
<evidence type="ECO:0000313" key="6">
    <source>
        <dbReference type="Proteomes" id="UP000256645"/>
    </source>
</evidence>